<dbReference type="EMBL" id="VSRR010022317">
    <property type="protein sequence ID" value="MPC64614.1"/>
    <property type="molecule type" value="Genomic_DNA"/>
</dbReference>
<accession>A0A5B7H6Z8</accession>
<sequence length="79" mass="8936">MDRPDDFSSSCKCLLTPSASHAMWMEFISEPMARIYLFLPLHLLPLTPYNISSFNILCNPTAHGSLMTSQQRSYSPARV</sequence>
<evidence type="ECO:0000313" key="1">
    <source>
        <dbReference type="EMBL" id="MPC64614.1"/>
    </source>
</evidence>
<keyword evidence="2" id="KW-1185">Reference proteome</keyword>
<evidence type="ECO:0000313" key="2">
    <source>
        <dbReference type="Proteomes" id="UP000324222"/>
    </source>
</evidence>
<dbReference type="AlphaFoldDB" id="A0A5B7H6Z8"/>
<protein>
    <submittedName>
        <fullName evidence="1">Uncharacterized protein</fullName>
    </submittedName>
</protein>
<proteinExistence type="predicted"/>
<name>A0A5B7H6Z8_PORTR</name>
<dbReference type="Proteomes" id="UP000324222">
    <property type="component" value="Unassembled WGS sequence"/>
</dbReference>
<comment type="caution">
    <text evidence="1">The sequence shown here is derived from an EMBL/GenBank/DDBJ whole genome shotgun (WGS) entry which is preliminary data.</text>
</comment>
<gene>
    <name evidence="1" type="ORF">E2C01_058732</name>
</gene>
<reference evidence="1 2" key="1">
    <citation type="submission" date="2019-05" db="EMBL/GenBank/DDBJ databases">
        <title>Another draft genome of Portunus trituberculatus and its Hox gene families provides insights of decapod evolution.</title>
        <authorList>
            <person name="Jeong J.-H."/>
            <person name="Song I."/>
            <person name="Kim S."/>
            <person name="Choi T."/>
            <person name="Kim D."/>
            <person name="Ryu S."/>
            <person name="Kim W."/>
        </authorList>
    </citation>
    <scope>NUCLEOTIDE SEQUENCE [LARGE SCALE GENOMIC DNA]</scope>
    <source>
        <tissue evidence="1">Muscle</tissue>
    </source>
</reference>
<organism evidence="1 2">
    <name type="scientific">Portunus trituberculatus</name>
    <name type="common">Swimming crab</name>
    <name type="synonym">Neptunus trituberculatus</name>
    <dbReference type="NCBI Taxonomy" id="210409"/>
    <lineage>
        <taxon>Eukaryota</taxon>
        <taxon>Metazoa</taxon>
        <taxon>Ecdysozoa</taxon>
        <taxon>Arthropoda</taxon>
        <taxon>Crustacea</taxon>
        <taxon>Multicrustacea</taxon>
        <taxon>Malacostraca</taxon>
        <taxon>Eumalacostraca</taxon>
        <taxon>Eucarida</taxon>
        <taxon>Decapoda</taxon>
        <taxon>Pleocyemata</taxon>
        <taxon>Brachyura</taxon>
        <taxon>Eubrachyura</taxon>
        <taxon>Portunoidea</taxon>
        <taxon>Portunidae</taxon>
        <taxon>Portuninae</taxon>
        <taxon>Portunus</taxon>
    </lineage>
</organism>